<dbReference type="PANTHER" id="PTHR43053">
    <property type="entry name" value="GLYCOSIDASE FAMILY 31"/>
    <property type="match status" value="1"/>
</dbReference>
<keyword evidence="3" id="KW-0378">Hydrolase</keyword>
<evidence type="ECO:0000259" key="6">
    <source>
        <dbReference type="Pfam" id="PF16875"/>
    </source>
</evidence>
<sequence length="719" mass="77730">MTLNRFIVLRGDGVALVLEQPPGGLPHVLHWGADLGALSDADLEALSAATSRQAPPGLLDAAPRLSILPVEGDGWSGRPGLLVTRGGVPVRARFTVSAARADGRELALTADGPGLRLHTRISIAPGGVVQVRHELENTGDDALEVAWLEATLPAPKTATHLTSFTGRWPREKVPVTTELPRGSVVRQTRRGRGGHDNPVLYAASDGEPRNRTGALWAVHLAWPADVSYRTDRVTDAALLIGAGELLRPGELVLAPGERYAAPLAHFVWSAAGWDGLSDRVHRMLRARPRHPRTPRPLVLNTWEAVYFDHDPATITALAERAAAIGVERFVLDDGWFLGRADDTAGLGDWIVDRAFWPEGLGPLAARVHELGMQLGLWFEPEMVNLDSELARAHPEWLLHAPDDREPPAGVSWRNQHVLDLADPDAYAHILGLVDGLVSELGIDFIKWDHNRDLVDARHEGRPGVHAQTLAALRMMDELHQRHPGLEIESCSSGGARADLGVLEVTDRVWASDANDAVERQDIQRWTGLLLPPELVGGHVGPSPAHNSGRVLPFAFRAATSLMGSAGFELNLLELDEAELADAARFGELYRELRQLIHTGTAVHPDGLDPALRVRGFVAPDRAEAVYTVASLGTLEEALSARVRLPGLDPTRRYRLRVRDELGGAEHGWITPEWLADGELTTTGAVLAEVGLQLPTLFPFQALVLHLTPGGSGGDAAAGR</sequence>
<dbReference type="Gene3D" id="3.20.20.70">
    <property type="entry name" value="Aldolase class I"/>
    <property type="match status" value="1"/>
</dbReference>
<dbReference type="InterPro" id="IPR013780">
    <property type="entry name" value="Glyco_hydro_b"/>
</dbReference>
<feature type="domain" description="Glycosyl hydrolase family 36 N-terminal" evidence="6">
    <location>
        <begin position="24"/>
        <end position="253"/>
    </location>
</feature>
<comment type="catalytic activity">
    <reaction evidence="1">
        <text>Hydrolysis of terminal, non-reducing alpha-D-galactose residues in alpha-D-galactosides, including galactose oligosaccharides, galactomannans and galactolipids.</text>
        <dbReference type="EC" id="3.2.1.22"/>
    </reaction>
</comment>
<reference evidence="7 8" key="1">
    <citation type="submission" date="2022-08" db="EMBL/GenBank/DDBJ databases">
        <authorList>
            <person name="Li F."/>
        </authorList>
    </citation>
    <scope>NUCLEOTIDE SEQUENCE [LARGE SCALE GENOMIC DNA]</scope>
    <source>
        <strain evidence="7 8">10F1B-8-1</strain>
    </source>
</reference>
<evidence type="ECO:0000256" key="3">
    <source>
        <dbReference type="ARBA" id="ARBA00022801"/>
    </source>
</evidence>
<feature type="domain" description="Glycosyl hydrolase family 36 C-terminal" evidence="5">
    <location>
        <begin position="616"/>
        <end position="706"/>
    </location>
</feature>
<dbReference type="InterPro" id="IPR031704">
    <property type="entry name" value="Glyco_hydro_36_N"/>
</dbReference>
<name>A0ABT1ZIA8_9MICO</name>
<dbReference type="InterPro" id="IPR050985">
    <property type="entry name" value="Alpha-glycosidase_related"/>
</dbReference>
<evidence type="ECO:0000256" key="1">
    <source>
        <dbReference type="ARBA" id="ARBA00001255"/>
    </source>
</evidence>
<accession>A0ABT1ZIA8</accession>
<dbReference type="Gene3D" id="2.60.40.1180">
    <property type="entry name" value="Golgi alpha-mannosidase II"/>
    <property type="match status" value="1"/>
</dbReference>
<evidence type="ECO:0000256" key="4">
    <source>
        <dbReference type="ARBA" id="ARBA00023295"/>
    </source>
</evidence>
<dbReference type="SUPFAM" id="SSF51445">
    <property type="entry name" value="(Trans)glycosidases"/>
    <property type="match status" value="1"/>
</dbReference>
<dbReference type="Pfam" id="PF16875">
    <property type="entry name" value="Glyco_hydro_36N"/>
    <property type="match status" value="1"/>
</dbReference>
<dbReference type="EC" id="3.2.1.22" evidence="2"/>
<dbReference type="RefSeq" id="WP_258799468.1">
    <property type="nucleotide sequence ID" value="NZ_JANTHX010000008.1"/>
</dbReference>
<organism evidence="7 8">
    <name type="scientific">Protaetiibacter mangrovi</name>
    <dbReference type="NCBI Taxonomy" id="2970926"/>
    <lineage>
        <taxon>Bacteria</taxon>
        <taxon>Bacillati</taxon>
        <taxon>Actinomycetota</taxon>
        <taxon>Actinomycetes</taxon>
        <taxon>Micrococcales</taxon>
        <taxon>Microbacteriaceae</taxon>
        <taxon>Protaetiibacter</taxon>
    </lineage>
</organism>
<protein>
    <recommendedName>
        <fullName evidence="2">alpha-galactosidase</fullName>
        <ecNumber evidence="2">3.2.1.22</ecNumber>
    </recommendedName>
</protein>
<keyword evidence="4" id="KW-0326">Glycosidase</keyword>
<keyword evidence="8" id="KW-1185">Reference proteome</keyword>
<dbReference type="InterPro" id="IPR002252">
    <property type="entry name" value="Glyco_hydro_36"/>
</dbReference>
<evidence type="ECO:0000313" key="8">
    <source>
        <dbReference type="Proteomes" id="UP001205337"/>
    </source>
</evidence>
<dbReference type="Pfam" id="PF02065">
    <property type="entry name" value="Melibiase"/>
    <property type="match status" value="1"/>
</dbReference>
<dbReference type="InterPro" id="IPR017853">
    <property type="entry name" value="GH"/>
</dbReference>
<dbReference type="EMBL" id="JANTHX010000008">
    <property type="protein sequence ID" value="MCS0500320.1"/>
    <property type="molecule type" value="Genomic_DNA"/>
</dbReference>
<proteinExistence type="predicted"/>
<dbReference type="Gene3D" id="2.70.98.60">
    <property type="entry name" value="alpha-galactosidase from lactobacil brevis"/>
    <property type="match status" value="1"/>
</dbReference>
<evidence type="ECO:0000313" key="7">
    <source>
        <dbReference type="EMBL" id="MCS0500320.1"/>
    </source>
</evidence>
<dbReference type="PANTHER" id="PTHR43053:SF3">
    <property type="entry name" value="ALPHA-GALACTOSIDASE C-RELATED"/>
    <property type="match status" value="1"/>
</dbReference>
<dbReference type="Pfam" id="PF16874">
    <property type="entry name" value="Glyco_hydro_36C"/>
    <property type="match status" value="1"/>
</dbReference>
<dbReference type="CDD" id="cd14791">
    <property type="entry name" value="GH36"/>
    <property type="match status" value="1"/>
</dbReference>
<evidence type="ECO:0000256" key="2">
    <source>
        <dbReference type="ARBA" id="ARBA00012755"/>
    </source>
</evidence>
<dbReference type="PRINTS" id="PR00743">
    <property type="entry name" value="GLHYDRLASE36"/>
</dbReference>
<comment type="caution">
    <text evidence="7">The sequence shown here is derived from an EMBL/GenBank/DDBJ whole genome shotgun (WGS) entry which is preliminary data.</text>
</comment>
<evidence type="ECO:0000259" key="5">
    <source>
        <dbReference type="Pfam" id="PF16874"/>
    </source>
</evidence>
<gene>
    <name evidence="7" type="ORF">NUH29_12260</name>
</gene>
<dbReference type="InterPro" id="IPR038417">
    <property type="entry name" value="Alpga-gal_N_sf"/>
</dbReference>
<dbReference type="InterPro" id="IPR031705">
    <property type="entry name" value="Glyco_hydro_36_C"/>
</dbReference>
<dbReference type="InterPro" id="IPR013785">
    <property type="entry name" value="Aldolase_TIM"/>
</dbReference>
<dbReference type="Proteomes" id="UP001205337">
    <property type="component" value="Unassembled WGS sequence"/>
</dbReference>